<gene>
    <name evidence="2" type="ORF">LTR36_010750</name>
</gene>
<evidence type="ECO:0000313" key="2">
    <source>
        <dbReference type="EMBL" id="KAK4548030.1"/>
    </source>
</evidence>
<proteinExistence type="predicted"/>
<keyword evidence="3" id="KW-1185">Reference proteome</keyword>
<accession>A0AAV9JRF3</accession>
<feature type="region of interest" description="Disordered" evidence="1">
    <location>
        <begin position="152"/>
        <end position="172"/>
    </location>
</feature>
<dbReference type="AlphaFoldDB" id="A0AAV9JRF3"/>
<dbReference type="EMBL" id="JAVFHQ010000009">
    <property type="protein sequence ID" value="KAK4548030.1"/>
    <property type="molecule type" value="Genomic_DNA"/>
</dbReference>
<sequence length="207" mass="23381">MPRREHTTEGQWRLFLKIARLIAMAQREPLLKEDSHVALEVYRDAIALTRQWLPVVERGLQDHGMLGSSGEPSTTPVDAGMRPNDTIAKKGFLSLLGRVAKTGFGGSKKGEEHDGSGKWTGVLTKELHEVVVMFVEDAEREIRRLERLLEGNIGPPSQRDQSTVESDRVRDDGRRVRFGDQRLTIADLEKLEVEFKVEQQDISAWLA</sequence>
<evidence type="ECO:0000313" key="3">
    <source>
        <dbReference type="Proteomes" id="UP001324427"/>
    </source>
</evidence>
<organism evidence="2 3">
    <name type="scientific">Oleoguttula mirabilis</name>
    <dbReference type="NCBI Taxonomy" id="1507867"/>
    <lineage>
        <taxon>Eukaryota</taxon>
        <taxon>Fungi</taxon>
        <taxon>Dikarya</taxon>
        <taxon>Ascomycota</taxon>
        <taxon>Pezizomycotina</taxon>
        <taxon>Dothideomycetes</taxon>
        <taxon>Dothideomycetidae</taxon>
        <taxon>Mycosphaerellales</taxon>
        <taxon>Teratosphaeriaceae</taxon>
        <taxon>Oleoguttula</taxon>
    </lineage>
</organism>
<protein>
    <submittedName>
        <fullName evidence="2">Uncharacterized protein</fullName>
    </submittedName>
</protein>
<dbReference type="Proteomes" id="UP001324427">
    <property type="component" value="Unassembled WGS sequence"/>
</dbReference>
<evidence type="ECO:0000256" key="1">
    <source>
        <dbReference type="SAM" id="MobiDB-lite"/>
    </source>
</evidence>
<comment type="caution">
    <text evidence="2">The sequence shown here is derived from an EMBL/GenBank/DDBJ whole genome shotgun (WGS) entry which is preliminary data.</text>
</comment>
<name>A0AAV9JRF3_9PEZI</name>
<reference evidence="2 3" key="1">
    <citation type="submission" date="2021-11" db="EMBL/GenBank/DDBJ databases">
        <title>Black yeast isolated from Biological Soil Crust.</title>
        <authorList>
            <person name="Kurbessoian T."/>
        </authorList>
    </citation>
    <scope>NUCLEOTIDE SEQUENCE [LARGE SCALE GENOMIC DNA]</scope>
    <source>
        <strain evidence="2 3">CCFEE 5522</strain>
    </source>
</reference>